<organism evidence="10 11">
    <name type="scientific">Psychrobacillus psychrotolerans</name>
    <dbReference type="NCBI Taxonomy" id="126156"/>
    <lineage>
        <taxon>Bacteria</taxon>
        <taxon>Bacillati</taxon>
        <taxon>Bacillota</taxon>
        <taxon>Bacilli</taxon>
        <taxon>Bacillales</taxon>
        <taxon>Bacillaceae</taxon>
        <taxon>Psychrobacillus</taxon>
    </lineage>
</organism>
<gene>
    <name evidence="10" type="ORF">SAMN05421670_1095</name>
</gene>
<keyword evidence="6 9" id="KW-1133">Transmembrane helix</keyword>
<evidence type="ECO:0000256" key="2">
    <source>
        <dbReference type="ARBA" id="ARBA00007998"/>
    </source>
</evidence>
<dbReference type="AlphaFoldDB" id="A0A1I5W466"/>
<feature type="transmembrane region" description="Helical" evidence="9">
    <location>
        <begin position="141"/>
        <end position="164"/>
    </location>
</feature>
<evidence type="ECO:0000256" key="4">
    <source>
        <dbReference type="ARBA" id="ARBA00022544"/>
    </source>
</evidence>
<dbReference type="Proteomes" id="UP000198734">
    <property type="component" value="Unassembled WGS sequence"/>
</dbReference>
<feature type="transmembrane region" description="Helical" evidence="9">
    <location>
        <begin position="331"/>
        <end position="353"/>
    </location>
</feature>
<evidence type="ECO:0000256" key="8">
    <source>
        <dbReference type="SAM" id="MobiDB-lite"/>
    </source>
</evidence>
<feature type="compositionally biased region" description="Polar residues" evidence="8">
    <location>
        <begin position="370"/>
        <end position="390"/>
    </location>
</feature>
<evidence type="ECO:0000256" key="5">
    <source>
        <dbReference type="ARBA" id="ARBA00022692"/>
    </source>
</evidence>
<feature type="transmembrane region" description="Helical" evidence="9">
    <location>
        <begin position="7"/>
        <end position="28"/>
    </location>
</feature>
<dbReference type="GO" id="GO:0016020">
    <property type="term" value="C:membrane"/>
    <property type="evidence" value="ECO:0007669"/>
    <property type="project" value="UniProtKB-SubCell"/>
</dbReference>
<feature type="transmembrane region" description="Helical" evidence="9">
    <location>
        <begin position="214"/>
        <end position="235"/>
    </location>
</feature>
<dbReference type="NCBIfam" id="TIGR00912">
    <property type="entry name" value="2A0309"/>
    <property type="match status" value="1"/>
</dbReference>
<keyword evidence="11" id="KW-1185">Reference proteome</keyword>
<dbReference type="GO" id="GO:0009847">
    <property type="term" value="P:spore germination"/>
    <property type="evidence" value="ECO:0007669"/>
    <property type="project" value="InterPro"/>
</dbReference>
<comment type="similarity">
    <text evidence="2">Belongs to the amino acid-polyamine-organocation (APC) superfamily. Spore germination protein (SGP) (TC 2.A.3.9) family.</text>
</comment>
<reference evidence="11" key="1">
    <citation type="submission" date="2016-10" db="EMBL/GenBank/DDBJ databases">
        <authorList>
            <person name="Varghese N."/>
            <person name="Submissions S."/>
        </authorList>
    </citation>
    <scope>NUCLEOTIDE SEQUENCE [LARGE SCALE GENOMIC DNA]</scope>
    <source>
        <strain evidence="11">DSM 11706</strain>
    </source>
</reference>
<dbReference type="InterPro" id="IPR004761">
    <property type="entry name" value="Spore_GerAB"/>
</dbReference>
<feature type="transmembrane region" description="Helical" evidence="9">
    <location>
        <begin position="113"/>
        <end position="134"/>
    </location>
</feature>
<keyword evidence="7 9" id="KW-0472">Membrane</keyword>
<feature type="transmembrane region" description="Helical" evidence="9">
    <location>
        <begin position="300"/>
        <end position="319"/>
    </location>
</feature>
<dbReference type="OrthoDB" id="2381188at2"/>
<dbReference type="EMBL" id="FOXU01000001">
    <property type="protein sequence ID" value="SFQ14544.1"/>
    <property type="molecule type" value="Genomic_DNA"/>
</dbReference>
<feature type="compositionally biased region" description="Basic residues" evidence="8">
    <location>
        <begin position="357"/>
        <end position="368"/>
    </location>
</feature>
<feature type="transmembrane region" description="Helical" evidence="9">
    <location>
        <begin position="184"/>
        <end position="202"/>
    </location>
</feature>
<name>A0A1I5W466_9BACI</name>
<dbReference type="PANTHER" id="PTHR34975:SF2">
    <property type="entry name" value="SPORE GERMINATION PROTEIN A2"/>
    <property type="match status" value="1"/>
</dbReference>
<proteinExistence type="inferred from homology"/>
<feature type="region of interest" description="Disordered" evidence="8">
    <location>
        <begin position="357"/>
        <end position="390"/>
    </location>
</feature>
<keyword evidence="3" id="KW-0813">Transport</keyword>
<feature type="transmembrane region" description="Helical" evidence="9">
    <location>
        <begin position="83"/>
        <end position="101"/>
    </location>
</feature>
<accession>A0A1I5W466</accession>
<evidence type="ECO:0000256" key="9">
    <source>
        <dbReference type="SAM" id="Phobius"/>
    </source>
</evidence>
<evidence type="ECO:0000256" key="6">
    <source>
        <dbReference type="ARBA" id="ARBA00022989"/>
    </source>
</evidence>
<dbReference type="Pfam" id="PF03845">
    <property type="entry name" value="Spore_permease"/>
    <property type="match status" value="1"/>
</dbReference>
<dbReference type="PANTHER" id="PTHR34975">
    <property type="entry name" value="SPORE GERMINATION PROTEIN A2"/>
    <property type="match status" value="1"/>
</dbReference>
<protein>
    <submittedName>
        <fullName evidence="10">Spore germination protein (Amino acid permease)</fullName>
    </submittedName>
</protein>
<evidence type="ECO:0000313" key="11">
    <source>
        <dbReference type="Proteomes" id="UP000198734"/>
    </source>
</evidence>
<evidence type="ECO:0000313" key="10">
    <source>
        <dbReference type="EMBL" id="SFQ14544.1"/>
    </source>
</evidence>
<dbReference type="RefSeq" id="WP_093534916.1">
    <property type="nucleotide sequence ID" value="NZ_FOXU01000001.1"/>
</dbReference>
<evidence type="ECO:0000256" key="3">
    <source>
        <dbReference type="ARBA" id="ARBA00022448"/>
    </source>
</evidence>
<keyword evidence="5 9" id="KW-0812">Transmembrane</keyword>
<feature type="transmembrane region" description="Helical" evidence="9">
    <location>
        <begin position="271"/>
        <end position="293"/>
    </location>
</feature>
<feature type="transmembrane region" description="Helical" evidence="9">
    <location>
        <begin position="40"/>
        <end position="62"/>
    </location>
</feature>
<evidence type="ECO:0000256" key="7">
    <source>
        <dbReference type="ARBA" id="ARBA00023136"/>
    </source>
</evidence>
<dbReference type="STRING" id="126156.SAMN05421670_1095"/>
<evidence type="ECO:0000256" key="1">
    <source>
        <dbReference type="ARBA" id="ARBA00004141"/>
    </source>
</evidence>
<keyword evidence="4" id="KW-0309">Germination</keyword>
<sequence length="390" mass="44343">MKKVGPISILHVVALSMTMIGLKNHVTILPPILEVGGRDGWISVILAAVIMGLWIFILVYIYKQAKQRPLLEWLQEATGPKTSTIFRYVVGIYLFVSAAFTMREAMQWVKTTFLPTTSIIVLLIIYIVLCILLATSSIQTIAIVNVMVLFGVLVLGFFVAFVNIQVKDYSLLRPFLEHGWEPVLKASVFPAAGYIELILLLFLQQHIKDKMRWFHFAIILFLLMGLTLGPLLGAITEFGPHEAAEQNYPAYEEWGLVTIGQFIEHLDFFSIYQWLTGAFIRVGLLLFITVDLLKMNKKKSVWFILAPAFFILCMILTVINDNLFLFIKGNYFLIATFVFFLLVSIFLFLIAFFHKKTTKKEKKRRKGGKQSETTGGDTKSSHNKGTIQEE</sequence>
<comment type="subcellular location">
    <subcellularLocation>
        <location evidence="1">Membrane</location>
        <topology evidence="1">Multi-pass membrane protein</topology>
    </subcellularLocation>
</comment>